<name>A0ABN7W0X0_GIGMA</name>
<gene>
    <name evidence="3" type="ORF">GMARGA_LOCUS25056</name>
</gene>
<keyword evidence="1" id="KW-0227">DNA damage</keyword>
<evidence type="ECO:0000259" key="2">
    <source>
        <dbReference type="Pfam" id="PF05970"/>
    </source>
</evidence>
<sequence>MQEQFQNYSNITNIIFQQIASILVKHGWYLHNFGLSELQKWTQKTIAEYQYRKSGARNFRQVAPVVKEAEKNATIDASIKTSYLWTYFDKYVLNQPIYNASDLNFAEFVDTIGNNWQEQK</sequence>
<dbReference type="EC" id="5.6.2.3" evidence="1"/>
<protein>
    <recommendedName>
        <fullName evidence="1">ATP-dependent DNA helicase</fullName>
        <ecNumber evidence="1">5.6.2.3</ecNumber>
    </recommendedName>
</protein>
<comment type="caution">
    <text evidence="3">The sequence shown here is derived from an EMBL/GenBank/DDBJ whole genome shotgun (WGS) entry which is preliminary data.</text>
</comment>
<comment type="similarity">
    <text evidence="1">Belongs to the helicase family.</text>
</comment>
<keyword evidence="1" id="KW-0547">Nucleotide-binding</keyword>
<evidence type="ECO:0000256" key="1">
    <source>
        <dbReference type="RuleBase" id="RU363044"/>
    </source>
</evidence>
<comment type="catalytic activity">
    <reaction evidence="1">
        <text>ATP + H2O = ADP + phosphate + H(+)</text>
        <dbReference type="Rhea" id="RHEA:13065"/>
        <dbReference type="ChEBI" id="CHEBI:15377"/>
        <dbReference type="ChEBI" id="CHEBI:15378"/>
        <dbReference type="ChEBI" id="CHEBI:30616"/>
        <dbReference type="ChEBI" id="CHEBI:43474"/>
        <dbReference type="ChEBI" id="CHEBI:456216"/>
        <dbReference type="EC" id="5.6.2.3"/>
    </reaction>
</comment>
<dbReference type="InterPro" id="IPR010285">
    <property type="entry name" value="DNA_helicase_pif1-like_DEAD"/>
</dbReference>
<keyword evidence="1" id="KW-0378">Hydrolase</keyword>
<keyword evidence="4" id="KW-1185">Reference proteome</keyword>
<evidence type="ECO:0000313" key="3">
    <source>
        <dbReference type="EMBL" id="CAG8810267.1"/>
    </source>
</evidence>
<reference evidence="3 4" key="1">
    <citation type="submission" date="2021-06" db="EMBL/GenBank/DDBJ databases">
        <authorList>
            <person name="Kallberg Y."/>
            <person name="Tangrot J."/>
            <person name="Rosling A."/>
        </authorList>
    </citation>
    <scope>NUCLEOTIDE SEQUENCE [LARGE SCALE GENOMIC DNA]</scope>
    <source>
        <strain evidence="3 4">120-4 pot B 10/14</strain>
    </source>
</reference>
<dbReference type="Pfam" id="PF05970">
    <property type="entry name" value="PIF1"/>
    <property type="match status" value="1"/>
</dbReference>
<evidence type="ECO:0000313" key="4">
    <source>
        <dbReference type="Proteomes" id="UP000789901"/>
    </source>
</evidence>
<feature type="non-terminal residue" evidence="3">
    <location>
        <position position="120"/>
    </location>
</feature>
<feature type="domain" description="DNA helicase Pif1-like DEAD-box helicase" evidence="2">
    <location>
        <begin position="58"/>
        <end position="95"/>
    </location>
</feature>
<dbReference type="EMBL" id="CAJVQB010027277">
    <property type="protein sequence ID" value="CAG8810267.1"/>
    <property type="molecule type" value="Genomic_DNA"/>
</dbReference>
<keyword evidence="1" id="KW-0234">DNA repair</keyword>
<comment type="cofactor">
    <cofactor evidence="1">
        <name>Mg(2+)</name>
        <dbReference type="ChEBI" id="CHEBI:18420"/>
    </cofactor>
</comment>
<keyword evidence="1" id="KW-0233">DNA recombination</keyword>
<keyword evidence="1" id="KW-0347">Helicase</keyword>
<accession>A0ABN7W0X0</accession>
<organism evidence="3 4">
    <name type="scientific">Gigaspora margarita</name>
    <dbReference type="NCBI Taxonomy" id="4874"/>
    <lineage>
        <taxon>Eukaryota</taxon>
        <taxon>Fungi</taxon>
        <taxon>Fungi incertae sedis</taxon>
        <taxon>Mucoromycota</taxon>
        <taxon>Glomeromycotina</taxon>
        <taxon>Glomeromycetes</taxon>
        <taxon>Diversisporales</taxon>
        <taxon>Gigasporaceae</taxon>
        <taxon>Gigaspora</taxon>
    </lineage>
</organism>
<dbReference type="Proteomes" id="UP000789901">
    <property type="component" value="Unassembled WGS sequence"/>
</dbReference>
<keyword evidence="1" id="KW-0067">ATP-binding</keyword>
<proteinExistence type="inferred from homology"/>